<feature type="domain" description="Glycosyltransferase subfamily 4-like N-terminal" evidence="4">
    <location>
        <begin position="14"/>
        <end position="163"/>
    </location>
</feature>
<dbReference type="EMBL" id="PPTF01000073">
    <property type="protein sequence ID" value="POA97384.1"/>
    <property type="molecule type" value="Genomic_DNA"/>
</dbReference>
<keyword evidence="1" id="KW-0328">Glycosyltransferase</keyword>
<dbReference type="Proteomes" id="UP000236416">
    <property type="component" value="Unassembled WGS sequence"/>
</dbReference>
<evidence type="ECO:0000259" key="4">
    <source>
        <dbReference type="Pfam" id="PF13439"/>
    </source>
</evidence>
<dbReference type="InterPro" id="IPR028098">
    <property type="entry name" value="Glyco_trans_4-like_N"/>
</dbReference>
<evidence type="ECO:0000256" key="1">
    <source>
        <dbReference type="ARBA" id="ARBA00022676"/>
    </source>
</evidence>
<gene>
    <name evidence="5" type="ORF">C2134_16255</name>
</gene>
<evidence type="ECO:0000256" key="2">
    <source>
        <dbReference type="ARBA" id="ARBA00022679"/>
    </source>
</evidence>
<reference evidence="5 6" key="1">
    <citation type="submission" date="2018-01" db="EMBL/GenBank/DDBJ databases">
        <title>Genomic Sequence of Chromobacterium MWU13-2610 from wild cranberry bogs within the Cape Cod National Seashore.</title>
        <authorList>
            <person name="O'Hara-Hanley K."/>
            <person name="Soby S."/>
            <person name="Harrison A."/>
        </authorList>
    </citation>
    <scope>NUCLEOTIDE SEQUENCE [LARGE SCALE GENOMIC DNA]</scope>
    <source>
        <strain evidence="5 6">MWU13-2610</strain>
    </source>
</reference>
<dbReference type="Pfam" id="PF00534">
    <property type="entry name" value="Glycos_transf_1"/>
    <property type="match status" value="1"/>
</dbReference>
<accession>A0A2K4MJW1</accession>
<dbReference type="GO" id="GO:0016757">
    <property type="term" value="F:glycosyltransferase activity"/>
    <property type="evidence" value="ECO:0007669"/>
    <property type="project" value="UniProtKB-KW"/>
</dbReference>
<dbReference type="InterPro" id="IPR001296">
    <property type="entry name" value="Glyco_trans_1"/>
</dbReference>
<evidence type="ECO:0000259" key="3">
    <source>
        <dbReference type="Pfam" id="PF00534"/>
    </source>
</evidence>
<keyword evidence="6" id="KW-1185">Reference proteome</keyword>
<keyword evidence="2 5" id="KW-0808">Transferase</keyword>
<dbReference type="Pfam" id="PF13439">
    <property type="entry name" value="Glyco_transf_4"/>
    <property type="match status" value="1"/>
</dbReference>
<evidence type="ECO:0000313" key="5">
    <source>
        <dbReference type="EMBL" id="POA97384.1"/>
    </source>
</evidence>
<dbReference type="CDD" id="cd03801">
    <property type="entry name" value="GT4_PimA-like"/>
    <property type="match status" value="1"/>
</dbReference>
<feature type="domain" description="Glycosyl transferase family 1" evidence="3">
    <location>
        <begin position="183"/>
        <end position="340"/>
    </location>
</feature>
<dbReference type="PANTHER" id="PTHR12526">
    <property type="entry name" value="GLYCOSYLTRANSFERASE"/>
    <property type="match status" value="1"/>
</dbReference>
<sequence>MSDYILFTESSPNVGGQELQLMQQMAMLAERGFRPMLACRPGSRVEEVALGKGLEVLPLRFRNSAHLPTILRLRSWMAKHKPRLAICHSGHDSNNLSIAARLLRQRPFLLRSRTYQPGSPSAWSYNQLVDATMLPSRYLKDCLLDNPEIHAERLHVVYPGIDFAELDENMAKPLPTAVEAWLAAGEGPVLAHAAMLRGEKGHMTLLAALHALRERWPNVRYVIAGEGGERERIVAEIERLGLQSRVLLAGMVSPVAAVLARADLVVMPSSYEPLGMSQIEALGLGVPVVVSRTGGIPETVRDGETGLLAAPGDIDAWARVLDQALSDPERMRRMAQAGRADVRARFAPEHNLRSILELAGLASPSQGQT</sequence>
<organism evidence="5 6">
    <name type="scientific">Chromobacterium sinusclupearum</name>
    <dbReference type="NCBI Taxonomy" id="2077146"/>
    <lineage>
        <taxon>Bacteria</taxon>
        <taxon>Pseudomonadati</taxon>
        <taxon>Pseudomonadota</taxon>
        <taxon>Betaproteobacteria</taxon>
        <taxon>Neisseriales</taxon>
        <taxon>Chromobacteriaceae</taxon>
        <taxon>Chromobacterium</taxon>
    </lineage>
</organism>
<protein>
    <submittedName>
        <fullName evidence="5">Glycosyltransferase family 1 protein</fullName>
    </submittedName>
</protein>
<dbReference type="RefSeq" id="WP_103321170.1">
    <property type="nucleotide sequence ID" value="NZ_PPTF01000073.1"/>
</dbReference>
<dbReference type="PANTHER" id="PTHR12526:SF510">
    <property type="entry name" value="D-INOSITOL 3-PHOSPHATE GLYCOSYLTRANSFERASE"/>
    <property type="match status" value="1"/>
</dbReference>
<comment type="caution">
    <text evidence="5">The sequence shown here is derived from an EMBL/GenBank/DDBJ whole genome shotgun (WGS) entry which is preliminary data.</text>
</comment>
<proteinExistence type="predicted"/>
<dbReference type="SUPFAM" id="SSF53756">
    <property type="entry name" value="UDP-Glycosyltransferase/glycogen phosphorylase"/>
    <property type="match status" value="1"/>
</dbReference>
<dbReference type="AlphaFoldDB" id="A0A2K4MJW1"/>
<dbReference type="Gene3D" id="3.40.50.2000">
    <property type="entry name" value="Glycogen Phosphorylase B"/>
    <property type="match status" value="2"/>
</dbReference>
<name>A0A2K4MJW1_9NEIS</name>
<evidence type="ECO:0000313" key="6">
    <source>
        <dbReference type="Proteomes" id="UP000236416"/>
    </source>
</evidence>